<dbReference type="PRINTS" id="PR00412">
    <property type="entry name" value="EPOXHYDRLASE"/>
</dbReference>
<evidence type="ECO:0000313" key="5">
    <source>
        <dbReference type="Proteomes" id="UP000283269"/>
    </source>
</evidence>
<evidence type="ECO:0000256" key="2">
    <source>
        <dbReference type="ARBA" id="ARBA00038334"/>
    </source>
</evidence>
<dbReference type="AlphaFoldDB" id="A0A409X047"/>
<dbReference type="GO" id="GO:0016787">
    <property type="term" value="F:hydrolase activity"/>
    <property type="evidence" value="ECO:0007669"/>
    <property type="project" value="UniProtKB-KW"/>
</dbReference>
<dbReference type="InterPro" id="IPR000639">
    <property type="entry name" value="Epox_hydrolase-like"/>
</dbReference>
<evidence type="ECO:0000259" key="3">
    <source>
        <dbReference type="Pfam" id="PF00561"/>
    </source>
</evidence>
<reference evidence="4 5" key="1">
    <citation type="journal article" date="2018" name="Evol. Lett.">
        <title>Horizontal gene cluster transfer increased hallucinogenic mushroom diversity.</title>
        <authorList>
            <person name="Reynolds H.T."/>
            <person name="Vijayakumar V."/>
            <person name="Gluck-Thaler E."/>
            <person name="Korotkin H.B."/>
            <person name="Matheny P.B."/>
            <person name="Slot J.C."/>
        </authorList>
    </citation>
    <scope>NUCLEOTIDE SEQUENCE [LARGE SCALE GENOMIC DNA]</scope>
    <source>
        <strain evidence="4 5">2631</strain>
    </source>
</reference>
<organism evidence="4 5">
    <name type="scientific">Psilocybe cyanescens</name>
    <dbReference type="NCBI Taxonomy" id="93625"/>
    <lineage>
        <taxon>Eukaryota</taxon>
        <taxon>Fungi</taxon>
        <taxon>Dikarya</taxon>
        <taxon>Basidiomycota</taxon>
        <taxon>Agaricomycotina</taxon>
        <taxon>Agaricomycetes</taxon>
        <taxon>Agaricomycetidae</taxon>
        <taxon>Agaricales</taxon>
        <taxon>Agaricineae</taxon>
        <taxon>Strophariaceae</taxon>
        <taxon>Psilocybe</taxon>
    </lineage>
</organism>
<comment type="similarity">
    <text evidence="2">Belongs to the AB hydrolase superfamily. Epoxide hydrolase family.</text>
</comment>
<dbReference type="STRING" id="93625.A0A409X047"/>
<dbReference type="Pfam" id="PF00561">
    <property type="entry name" value="Abhydrolase_1"/>
    <property type="match status" value="1"/>
</dbReference>
<dbReference type="Gene3D" id="3.40.50.1820">
    <property type="entry name" value="alpha/beta hydrolase"/>
    <property type="match status" value="1"/>
</dbReference>
<proteinExistence type="inferred from homology"/>
<keyword evidence="1" id="KW-0378">Hydrolase</keyword>
<evidence type="ECO:0000313" key="4">
    <source>
        <dbReference type="EMBL" id="PPQ84079.1"/>
    </source>
</evidence>
<evidence type="ECO:0000256" key="1">
    <source>
        <dbReference type="ARBA" id="ARBA00022801"/>
    </source>
</evidence>
<sequence length="392" mass="43301">MAANGWPGLPATVKSRILSVGDLDMHILEAFPPSYDAASKPPLLILLHGFPELAYSWRKVMVPLSTSGYAVVAPDLRGFGLTKQRNRTSTSKKITYEEDLYPYRILNIAADIVALVYSLGYTSVEAVIGNDFGSPVAGYCALVRPDLFKSVVFMSAPFTGPPALGSGDPNAKTQLQQLDAALNTLNPPRKHYMVYFSTPEADADLSNPPQGLSAFWRTYHHLKSADSKSSNPPKPLGTTFTPTLFEALPYYYIMPRNQTMPECLAPKAPTAEEISQNTWLPDEELAVYLSHYEEGGLQGGLNLYRCMAESPRWTEDLKIFAGKQVEIPAMFIGGAQDWGVFQFPGAVEAMRGRACKSMKEEDFVLIEGAGHWAPQEKPDRVVEELLRFVKKL</sequence>
<dbReference type="OrthoDB" id="6431331at2759"/>
<name>A0A409X047_PSICY</name>
<dbReference type="InParanoid" id="A0A409X047"/>
<dbReference type="EMBL" id="NHYD01002933">
    <property type="protein sequence ID" value="PPQ84079.1"/>
    <property type="molecule type" value="Genomic_DNA"/>
</dbReference>
<dbReference type="InterPro" id="IPR000073">
    <property type="entry name" value="AB_hydrolase_1"/>
</dbReference>
<accession>A0A409X047</accession>
<protein>
    <recommendedName>
        <fullName evidence="3">AB hydrolase-1 domain-containing protein</fullName>
    </recommendedName>
</protein>
<dbReference type="PANTHER" id="PTHR43329">
    <property type="entry name" value="EPOXIDE HYDROLASE"/>
    <property type="match status" value="1"/>
</dbReference>
<comment type="caution">
    <text evidence="4">The sequence shown here is derived from an EMBL/GenBank/DDBJ whole genome shotgun (WGS) entry which is preliminary data.</text>
</comment>
<feature type="domain" description="AB hydrolase-1" evidence="3">
    <location>
        <begin position="42"/>
        <end position="163"/>
    </location>
</feature>
<dbReference type="InterPro" id="IPR029058">
    <property type="entry name" value="AB_hydrolase_fold"/>
</dbReference>
<dbReference type="SUPFAM" id="SSF53474">
    <property type="entry name" value="alpha/beta-Hydrolases"/>
    <property type="match status" value="1"/>
</dbReference>
<dbReference type="Proteomes" id="UP000283269">
    <property type="component" value="Unassembled WGS sequence"/>
</dbReference>
<gene>
    <name evidence="4" type="ORF">CVT25_003600</name>
</gene>
<keyword evidence="5" id="KW-1185">Reference proteome</keyword>